<evidence type="ECO:0000256" key="4">
    <source>
        <dbReference type="ARBA" id="ARBA00023015"/>
    </source>
</evidence>
<dbReference type="Proteomes" id="UP001159364">
    <property type="component" value="Linkage Group LG06"/>
</dbReference>
<protein>
    <recommendedName>
        <fullName evidence="10">Dof-type domain-containing protein</fullName>
    </recommendedName>
</protein>
<dbReference type="AlphaFoldDB" id="A0AAV8TAI0"/>
<dbReference type="GO" id="GO:0003677">
    <property type="term" value="F:DNA binding"/>
    <property type="evidence" value="ECO:0007669"/>
    <property type="project" value="UniProtKB-UniRule"/>
</dbReference>
<accession>A0AAV8TAI0</accession>
<evidence type="ECO:0000256" key="9">
    <source>
        <dbReference type="SAM" id="MobiDB-lite"/>
    </source>
</evidence>
<feature type="domain" description="Dof-type" evidence="10">
    <location>
        <begin position="108"/>
        <end position="162"/>
    </location>
</feature>
<keyword evidence="12" id="KW-1185">Reference proteome</keyword>
<evidence type="ECO:0000256" key="1">
    <source>
        <dbReference type="ARBA" id="ARBA00022723"/>
    </source>
</evidence>
<keyword evidence="6" id="KW-0804">Transcription</keyword>
<keyword evidence="7 8" id="KW-0539">Nucleus</keyword>
<evidence type="ECO:0000256" key="2">
    <source>
        <dbReference type="ARBA" id="ARBA00022771"/>
    </source>
</evidence>
<keyword evidence="2 8" id="KW-0863">Zinc-finger</keyword>
<evidence type="ECO:0000256" key="3">
    <source>
        <dbReference type="ARBA" id="ARBA00022833"/>
    </source>
</evidence>
<reference evidence="11 12" key="1">
    <citation type="submission" date="2021-09" db="EMBL/GenBank/DDBJ databases">
        <title>Genomic insights and catalytic innovation underlie evolution of tropane alkaloids biosynthesis.</title>
        <authorList>
            <person name="Wang Y.-J."/>
            <person name="Tian T."/>
            <person name="Huang J.-P."/>
            <person name="Huang S.-X."/>
        </authorList>
    </citation>
    <scope>NUCLEOTIDE SEQUENCE [LARGE SCALE GENOMIC DNA]</scope>
    <source>
        <strain evidence="11">KIB-2018</strain>
        <tissue evidence="11">Leaf</tissue>
    </source>
</reference>
<evidence type="ECO:0000256" key="7">
    <source>
        <dbReference type="ARBA" id="ARBA00023242"/>
    </source>
</evidence>
<evidence type="ECO:0000256" key="8">
    <source>
        <dbReference type="PROSITE-ProRule" id="PRU00071"/>
    </source>
</evidence>
<comment type="subcellular location">
    <subcellularLocation>
        <location evidence="8">Nucleus</location>
    </subcellularLocation>
</comment>
<dbReference type="GO" id="GO:0005634">
    <property type="term" value="C:nucleus"/>
    <property type="evidence" value="ECO:0007669"/>
    <property type="project" value="UniProtKB-SubCell"/>
</dbReference>
<evidence type="ECO:0000259" key="10">
    <source>
        <dbReference type="PROSITE" id="PS50884"/>
    </source>
</evidence>
<dbReference type="GO" id="GO:0008270">
    <property type="term" value="F:zinc ion binding"/>
    <property type="evidence" value="ECO:0007669"/>
    <property type="project" value="UniProtKB-KW"/>
</dbReference>
<organism evidence="11 12">
    <name type="scientific">Erythroxylum novogranatense</name>
    <dbReference type="NCBI Taxonomy" id="1862640"/>
    <lineage>
        <taxon>Eukaryota</taxon>
        <taxon>Viridiplantae</taxon>
        <taxon>Streptophyta</taxon>
        <taxon>Embryophyta</taxon>
        <taxon>Tracheophyta</taxon>
        <taxon>Spermatophyta</taxon>
        <taxon>Magnoliopsida</taxon>
        <taxon>eudicotyledons</taxon>
        <taxon>Gunneridae</taxon>
        <taxon>Pentapetalae</taxon>
        <taxon>rosids</taxon>
        <taxon>fabids</taxon>
        <taxon>Malpighiales</taxon>
        <taxon>Erythroxylaceae</taxon>
        <taxon>Erythroxylum</taxon>
    </lineage>
</organism>
<dbReference type="InterPro" id="IPR003851">
    <property type="entry name" value="Znf_Dof"/>
</dbReference>
<keyword evidence="4" id="KW-0805">Transcription regulation</keyword>
<evidence type="ECO:0000313" key="11">
    <source>
        <dbReference type="EMBL" id="KAJ8763178.1"/>
    </source>
</evidence>
<dbReference type="EMBL" id="JAIWQS010000006">
    <property type="protein sequence ID" value="KAJ8763178.1"/>
    <property type="molecule type" value="Genomic_DNA"/>
</dbReference>
<comment type="caution">
    <text evidence="11">The sequence shown here is derived from an EMBL/GenBank/DDBJ whole genome shotgun (WGS) entry which is preliminary data.</text>
</comment>
<evidence type="ECO:0000313" key="12">
    <source>
        <dbReference type="Proteomes" id="UP001159364"/>
    </source>
</evidence>
<dbReference type="PANTHER" id="PTHR31089">
    <property type="entry name" value="CYCLIC DOF FACTOR 2"/>
    <property type="match status" value="1"/>
</dbReference>
<proteinExistence type="predicted"/>
<gene>
    <name evidence="11" type="ORF">K2173_025563</name>
</gene>
<keyword evidence="1" id="KW-0479">Metal-binding</keyword>
<dbReference type="GO" id="GO:0003700">
    <property type="term" value="F:DNA-binding transcription factor activity"/>
    <property type="evidence" value="ECO:0007669"/>
    <property type="project" value="InterPro"/>
</dbReference>
<dbReference type="PROSITE" id="PS01361">
    <property type="entry name" value="ZF_DOF_1"/>
    <property type="match status" value="1"/>
</dbReference>
<feature type="region of interest" description="Disordered" evidence="9">
    <location>
        <begin position="25"/>
        <end position="101"/>
    </location>
</feature>
<name>A0AAV8TAI0_9ROSI</name>
<feature type="compositionally biased region" description="Polar residues" evidence="9">
    <location>
        <begin position="71"/>
        <end position="83"/>
    </location>
</feature>
<keyword evidence="5 8" id="KW-0238">DNA-binding</keyword>
<keyword evidence="3" id="KW-0862">Zinc</keyword>
<evidence type="ECO:0000256" key="6">
    <source>
        <dbReference type="ARBA" id="ARBA00023163"/>
    </source>
</evidence>
<sequence length="496" mass="53913">MNGADMPQFKDPAFKLFGRKIPVPDAQVPANAESKESNCIITKVETEGVNEDNTGDLDKSSASGQEKEENQNPIRLNEAQVTSKPKEGQVDTSSSDQDKVFKKPDKILPCPRCNSLDTKFCYFNNYNVNQPRHFCKNCQRYWTAGGTMRNVPIGAGRRKNKHLASQYHQILVSSDGMPMTGIETTDSANHQLASSLESGTALKPTAGNGMLLKFGPEAPLCESMETVLNLGDQKRYVEMSSVTLQDNGEELSSCGSSMTASTIHGFKLPENAIPKERLNVSNELSASHPMLCYSVPPVVFPWNPGWNNMTSTTPSQDSSGQVCMPNCYSSNPVKWCPTPILTVPGFCPPNIPLQFVPASYWGCMPVWASGTENRSASASSGCLSPSSSNNTSCCSGNVSPTLGKHFRDPGSVEEGKAQKCTLVPKALRIEHPQEASKSSSWATPGLKPDKDAMPQAIIFKTFGTKAEEKRHDSDATYILEANPAALSRSHSFQERS</sequence>
<dbReference type="InterPro" id="IPR045174">
    <property type="entry name" value="Dof"/>
</dbReference>
<dbReference type="PANTHER" id="PTHR31089:SF47">
    <property type="entry name" value="DOF-TYPE DOMAIN-CONTAINING PROTEIN"/>
    <property type="match status" value="1"/>
</dbReference>
<dbReference type="Pfam" id="PF02701">
    <property type="entry name" value="Zn_ribbon_Dof"/>
    <property type="match status" value="1"/>
</dbReference>
<feature type="region of interest" description="Disordered" evidence="9">
    <location>
        <begin position="431"/>
        <end position="452"/>
    </location>
</feature>
<evidence type="ECO:0000256" key="5">
    <source>
        <dbReference type="ARBA" id="ARBA00023125"/>
    </source>
</evidence>
<dbReference type="PROSITE" id="PS50884">
    <property type="entry name" value="ZF_DOF_2"/>
    <property type="match status" value="1"/>
</dbReference>